<dbReference type="OrthoDB" id="63102at2759"/>
<gene>
    <name evidence="3" type="ORF">SDRG_12606</name>
</gene>
<reference evidence="3 4" key="1">
    <citation type="submission" date="2012-04" db="EMBL/GenBank/DDBJ databases">
        <title>The Genome Sequence of Saprolegnia declina VS20.</title>
        <authorList>
            <consortium name="The Broad Institute Genome Sequencing Platform"/>
            <person name="Russ C."/>
            <person name="Nusbaum C."/>
            <person name="Tyler B."/>
            <person name="van West P."/>
            <person name="Dieguez-Uribeondo J."/>
            <person name="de Bruijn I."/>
            <person name="Tripathy S."/>
            <person name="Jiang R."/>
            <person name="Young S.K."/>
            <person name="Zeng Q."/>
            <person name="Gargeya S."/>
            <person name="Fitzgerald M."/>
            <person name="Haas B."/>
            <person name="Abouelleil A."/>
            <person name="Alvarado L."/>
            <person name="Arachchi H.M."/>
            <person name="Berlin A."/>
            <person name="Chapman S.B."/>
            <person name="Goldberg J."/>
            <person name="Griggs A."/>
            <person name="Gujja S."/>
            <person name="Hansen M."/>
            <person name="Howarth C."/>
            <person name="Imamovic A."/>
            <person name="Larimer J."/>
            <person name="McCowen C."/>
            <person name="Montmayeur A."/>
            <person name="Murphy C."/>
            <person name="Neiman D."/>
            <person name="Pearson M."/>
            <person name="Priest M."/>
            <person name="Roberts A."/>
            <person name="Saif S."/>
            <person name="Shea T."/>
            <person name="Sisk P."/>
            <person name="Sykes S."/>
            <person name="Wortman J."/>
            <person name="Nusbaum C."/>
            <person name="Birren B."/>
        </authorList>
    </citation>
    <scope>NUCLEOTIDE SEQUENCE [LARGE SCALE GENOMIC DNA]</scope>
    <source>
        <strain evidence="3 4">VS20</strain>
    </source>
</reference>
<dbReference type="PROSITE" id="PS50003">
    <property type="entry name" value="PH_DOMAIN"/>
    <property type="match status" value="1"/>
</dbReference>
<dbReference type="InParanoid" id="T0RBN6"/>
<dbReference type="RefSeq" id="XP_008616902.1">
    <property type="nucleotide sequence ID" value="XM_008618680.1"/>
</dbReference>
<accession>T0RBN6</accession>
<dbReference type="SUPFAM" id="SSF50729">
    <property type="entry name" value="PH domain-like"/>
    <property type="match status" value="1"/>
</dbReference>
<name>T0RBN6_SAPDV</name>
<protein>
    <recommendedName>
        <fullName evidence="2">PH domain-containing protein</fullName>
    </recommendedName>
</protein>
<dbReference type="EMBL" id="JH767182">
    <property type="protein sequence ID" value="EQC29598.1"/>
    <property type="molecule type" value="Genomic_DNA"/>
</dbReference>
<proteinExistence type="predicted"/>
<keyword evidence="4" id="KW-1185">Reference proteome</keyword>
<dbReference type="Gene3D" id="2.30.29.30">
    <property type="entry name" value="Pleckstrin-homology domain (PH domain)/Phosphotyrosine-binding domain (PTB)"/>
    <property type="match status" value="1"/>
</dbReference>
<dbReference type="InterPro" id="IPR011993">
    <property type="entry name" value="PH-like_dom_sf"/>
</dbReference>
<dbReference type="SMART" id="SM00233">
    <property type="entry name" value="PH"/>
    <property type="match status" value="1"/>
</dbReference>
<dbReference type="eggNOG" id="ENOG502RW6M">
    <property type="taxonomic scope" value="Eukaryota"/>
</dbReference>
<evidence type="ECO:0000313" key="3">
    <source>
        <dbReference type="EMBL" id="EQC29598.1"/>
    </source>
</evidence>
<sequence length="769" mass="84426">MAALVPLVTDDGNGSWQLHEDATLLLESEKRALQKISVVGLIDALPPKHARAPGLHMVKDPIKVEDDGTLTFLVVLQHPALHEQPAWTSLLFLLASHVLYVRDGAIARDGFANWSFLQHLLNVDVVSPDEQAAHPDLNTTVLKRLLPKLTLIAVDLDKKECGGDAFPLYLEKALSTPKASHDGLSQALISQLFTSRDCIGIKTSTFKVPGAPHSAAKVLSVATDPLPPKTFFGRFLSCGVFVHLLSALVAAKDAARWDFRAVAFSVSRTYWQNLLDAAITMYADHMHAKLLPYDDVELDNSMVVALTEAKLHGGDAGLDNDDVILIDRSTNSAGVTFDEYGNLKKSHSSGAKPTLDVGILAFLKTAKSTLNRQMTMVAPKPTVANPWCDPYLLNMREYEVPTKYIHQFPKREKLPIEASALTGVHHECLSSASALLHPFMALSLPREDACFSGPWSFRVGRRHLDDAAGAVHRDIALANNASSAAFCTRLVQCLHTAVLLKTHADEDKSRLVRHLIAYRSNIEALISQYNFVAKGPAASAVLAGFLSSVVRHRLHAAVAAADAHFEATRVALTTQVHDASRHLLALEDAIRDAEETRKACLRNEMAQDALVESRKLEQLGTIQGAIAETQAQINTALREKEALFANTVQTTQATVATVEIIAKKPKEYAGYLFRQEGGGFFGAKWKQSFFVLKDGRFVTFKAKSYYEEGRESMEAPLNVAGYTVLQSNKNANEFKLAPPVAGRTFVFRAPTDEMRETWVHKFNEASNYS</sequence>
<evidence type="ECO:0000313" key="4">
    <source>
        <dbReference type="Proteomes" id="UP000030762"/>
    </source>
</evidence>
<organism evidence="3 4">
    <name type="scientific">Saprolegnia diclina (strain VS20)</name>
    <dbReference type="NCBI Taxonomy" id="1156394"/>
    <lineage>
        <taxon>Eukaryota</taxon>
        <taxon>Sar</taxon>
        <taxon>Stramenopiles</taxon>
        <taxon>Oomycota</taxon>
        <taxon>Saprolegniomycetes</taxon>
        <taxon>Saprolegniales</taxon>
        <taxon>Saprolegniaceae</taxon>
        <taxon>Saprolegnia</taxon>
    </lineage>
</organism>
<feature type="domain" description="PH" evidence="2">
    <location>
        <begin position="665"/>
        <end position="767"/>
    </location>
</feature>
<dbReference type="OMA" id="RWRQYFY"/>
<keyword evidence="1" id="KW-0175">Coiled coil</keyword>
<dbReference type="AlphaFoldDB" id="T0RBN6"/>
<evidence type="ECO:0000259" key="2">
    <source>
        <dbReference type="PROSITE" id="PS50003"/>
    </source>
</evidence>
<dbReference type="GeneID" id="19953333"/>
<dbReference type="VEuPathDB" id="FungiDB:SDRG_12606"/>
<dbReference type="Pfam" id="PF00169">
    <property type="entry name" value="PH"/>
    <property type="match status" value="1"/>
</dbReference>
<dbReference type="InterPro" id="IPR001849">
    <property type="entry name" value="PH_domain"/>
</dbReference>
<feature type="coiled-coil region" evidence="1">
    <location>
        <begin position="576"/>
        <end position="646"/>
    </location>
</feature>
<dbReference type="Proteomes" id="UP000030762">
    <property type="component" value="Unassembled WGS sequence"/>
</dbReference>
<evidence type="ECO:0000256" key="1">
    <source>
        <dbReference type="SAM" id="Coils"/>
    </source>
</evidence>